<evidence type="ECO:0000313" key="3">
    <source>
        <dbReference type="EMBL" id="GHF18006.1"/>
    </source>
</evidence>
<dbReference type="AlphaFoldDB" id="A0A8J3GQU1"/>
<gene>
    <name evidence="3" type="ORF">GCM10011600_18660</name>
</gene>
<sequence>MKTSRLLARRIVGGLALTLAAAALAGCSVLESVVTGVPEGEADVFTLTIGDCLNDLSAPDEVTTVPIVDCAEPHDTEVFARTDSTSAEFPGDAALSDELTTFCQGDAFTEFVGIPYADSIYATSGYFPTEGSWGNGDRELLCTIGDPNGQTTGSLAGINQ</sequence>
<keyword evidence="4" id="KW-1185">Reference proteome</keyword>
<reference evidence="3" key="2">
    <citation type="submission" date="2020-09" db="EMBL/GenBank/DDBJ databases">
        <authorList>
            <person name="Sun Q."/>
            <person name="Zhou Y."/>
        </authorList>
    </citation>
    <scope>NUCLEOTIDE SEQUENCE</scope>
    <source>
        <strain evidence="3">CGMCC 1.16548</strain>
    </source>
</reference>
<feature type="domain" description="Septum formation-related" evidence="2">
    <location>
        <begin position="50"/>
        <end position="153"/>
    </location>
</feature>
<proteinExistence type="predicted"/>
<protein>
    <recommendedName>
        <fullName evidence="2">Septum formation-related domain-containing protein</fullName>
    </recommendedName>
</protein>
<keyword evidence="1" id="KW-0732">Signal</keyword>
<feature type="signal peptide" evidence="1">
    <location>
        <begin position="1"/>
        <end position="25"/>
    </location>
</feature>
<dbReference type="InterPro" id="IPR026004">
    <property type="entry name" value="Septum_form"/>
</dbReference>
<organism evidence="3 4">
    <name type="scientific">Pseudolysinimonas yzui</name>
    <dbReference type="NCBI Taxonomy" id="2708254"/>
    <lineage>
        <taxon>Bacteria</taxon>
        <taxon>Bacillati</taxon>
        <taxon>Actinomycetota</taxon>
        <taxon>Actinomycetes</taxon>
        <taxon>Micrococcales</taxon>
        <taxon>Microbacteriaceae</taxon>
        <taxon>Pseudolysinimonas</taxon>
    </lineage>
</organism>
<evidence type="ECO:0000259" key="2">
    <source>
        <dbReference type="Pfam" id="PF13845"/>
    </source>
</evidence>
<reference evidence="3" key="1">
    <citation type="journal article" date="2014" name="Int. J. Syst. Evol. Microbiol.">
        <title>Complete genome sequence of Corynebacterium casei LMG S-19264T (=DSM 44701T), isolated from a smear-ripened cheese.</title>
        <authorList>
            <consortium name="US DOE Joint Genome Institute (JGI-PGF)"/>
            <person name="Walter F."/>
            <person name="Albersmeier A."/>
            <person name="Kalinowski J."/>
            <person name="Ruckert C."/>
        </authorList>
    </citation>
    <scope>NUCLEOTIDE SEQUENCE</scope>
    <source>
        <strain evidence="3">CGMCC 1.16548</strain>
    </source>
</reference>
<name>A0A8J3GQU1_9MICO</name>
<evidence type="ECO:0000313" key="4">
    <source>
        <dbReference type="Proteomes" id="UP000617531"/>
    </source>
</evidence>
<dbReference type="EMBL" id="BNAI01000003">
    <property type="protein sequence ID" value="GHF18006.1"/>
    <property type="molecule type" value="Genomic_DNA"/>
</dbReference>
<dbReference type="PROSITE" id="PS51257">
    <property type="entry name" value="PROKAR_LIPOPROTEIN"/>
    <property type="match status" value="1"/>
</dbReference>
<feature type="chain" id="PRO_5039502573" description="Septum formation-related domain-containing protein" evidence="1">
    <location>
        <begin position="26"/>
        <end position="160"/>
    </location>
</feature>
<comment type="caution">
    <text evidence="3">The sequence shown here is derived from an EMBL/GenBank/DDBJ whole genome shotgun (WGS) entry which is preliminary data.</text>
</comment>
<accession>A0A8J3GQU1</accession>
<dbReference type="Proteomes" id="UP000617531">
    <property type="component" value="Unassembled WGS sequence"/>
</dbReference>
<evidence type="ECO:0000256" key="1">
    <source>
        <dbReference type="SAM" id="SignalP"/>
    </source>
</evidence>
<dbReference type="Pfam" id="PF13845">
    <property type="entry name" value="Septum_form"/>
    <property type="match status" value="1"/>
</dbReference>
<dbReference type="RefSeq" id="WP_191283211.1">
    <property type="nucleotide sequence ID" value="NZ_BNAI01000003.1"/>
</dbReference>